<dbReference type="Proteomes" id="UP000798662">
    <property type="component" value="Chromosome 1"/>
</dbReference>
<evidence type="ECO:0000313" key="1">
    <source>
        <dbReference type="EMBL" id="KAK1862440.1"/>
    </source>
</evidence>
<name>A0ACC3BWV7_PYRYE</name>
<accession>A0ACC3BWV7</accession>
<sequence>MGSVSRRRDGDSLLPPPCWDAAISPATVTSDDWWRLDGPALGDGCGGSGGGGSGVHERRSSSKVALAGSPIDGPSGGVASPLLLAGGGVALACSPWDMTADEHSIMSCAGMGLGWADGHPGGGAGAADDVGLGVPADLPFLTLPPSSVAAAVAMGTPLSTLPPPPSRAAYGASKVDAYAMSAAAQPDAGSDVTLFPSPPPVDDLAAAGTVDGCRGGGGRVAKAADMSGFAALLEMDPSPLVGMTLPSAALSVTGTPVSMASVGAATPASAVTAPHLRPLQTPMPPPPPSALSTPEPLPEAIESKVRELEQLIFSDRSTAPPLSMHADAGALPPPPPPPPPSWRPSVPLTTRCPAAGPLTPKADGDMWLVSPRSSATTSAAASGAAAAAAAAAFPWTTPHSGTLVPVTHVESEDDALVVGVGNHDSDADDDRPLKRAKRPVPAPRARRARVGVAGGGTKKGGVAAAAAAAAASAAATHVAPPPGPPRGKRPAPPRLSPPTPSVGGRPAGRPSAAKARLVGAAARSAGAAAAAAAGRRKEIADGSTAAASSAGDTPAVSTADMTEEELKAMRAEKNRESARRSRAKIKEKVAAMEARLLDLSGENATLLALMESLMPEGRAPPSGDP</sequence>
<evidence type="ECO:0000313" key="2">
    <source>
        <dbReference type="Proteomes" id="UP000798662"/>
    </source>
</evidence>
<reference evidence="1" key="1">
    <citation type="submission" date="2019-11" db="EMBL/GenBank/DDBJ databases">
        <title>Nori genome reveals adaptations in red seaweeds to the harsh intertidal environment.</title>
        <authorList>
            <person name="Wang D."/>
            <person name="Mao Y."/>
        </authorList>
    </citation>
    <scope>NUCLEOTIDE SEQUENCE</scope>
    <source>
        <tissue evidence="1">Gametophyte</tissue>
    </source>
</reference>
<organism evidence="1 2">
    <name type="scientific">Pyropia yezoensis</name>
    <name type="common">Susabi-nori</name>
    <name type="synonym">Porphyra yezoensis</name>
    <dbReference type="NCBI Taxonomy" id="2788"/>
    <lineage>
        <taxon>Eukaryota</taxon>
        <taxon>Rhodophyta</taxon>
        <taxon>Bangiophyceae</taxon>
        <taxon>Bangiales</taxon>
        <taxon>Bangiaceae</taxon>
        <taxon>Pyropia</taxon>
    </lineage>
</organism>
<gene>
    <name evidence="1" type="ORF">I4F81_005014</name>
</gene>
<dbReference type="EMBL" id="CM020618">
    <property type="protein sequence ID" value="KAK1862440.1"/>
    <property type="molecule type" value="Genomic_DNA"/>
</dbReference>
<comment type="caution">
    <text evidence="1">The sequence shown here is derived from an EMBL/GenBank/DDBJ whole genome shotgun (WGS) entry which is preliminary data.</text>
</comment>
<proteinExistence type="predicted"/>
<keyword evidence="2" id="KW-1185">Reference proteome</keyword>
<protein>
    <submittedName>
        <fullName evidence="1">Uncharacterized protein</fullName>
    </submittedName>
</protein>